<organism evidence="7 8">
    <name type="scientific">Sphingomonas kyeonggiensis</name>
    <dbReference type="NCBI Taxonomy" id="1268553"/>
    <lineage>
        <taxon>Bacteria</taxon>
        <taxon>Pseudomonadati</taxon>
        <taxon>Pseudomonadota</taxon>
        <taxon>Alphaproteobacteria</taxon>
        <taxon>Sphingomonadales</taxon>
        <taxon>Sphingomonadaceae</taxon>
        <taxon>Sphingomonas</taxon>
    </lineage>
</organism>
<proteinExistence type="predicted"/>
<protein>
    <recommendedName>
        <fullName evidence="6">Radical SAM core domain-containing protein</fullName>
    </recommendedName>
</protein>
<dbReference type="RefSeq" id="WP_183993977.1">
    <property type="nucleotide sequence ID" value="NZ_JACIEH010000001.1"/>
</dbReference>
<comment type="caution">
    <text evidence="7">The sequence shown here is derived from an EMBL/GenBank/DDBJ whole genome shotgun (WGS) entry which is preliminary data.</text>
</comment>
<dbReference type="GO" id="GO:0051536">
    <property type="term" value="F:iron-sulfur cluster binding"/>
    <property type="evidence" value="ECO:0007669"/>
    <property type="project" value="UniProtKB-KW"/>
</dbReference>
<dbReference type="SFLD" id="SFLDS00029">
    <property type="entry name" value="Radical_SAM"/>
    <property type="match status" value="1"/>
</dbReference>
<evidence type="ECO:0000313" key="7">
    <source>
        <dbReference type="EMBL" id="MBB4096810.1"/>
    </source>
</evidence>
<dbReference type="Gene3D" id="3.20.20.70">
    <property type="entry name" value="Aldolase class I"/>
    <property type="match status" value="1"/>
</dbReference>
<dbReference type="GO" id="GO:0046872">
    <property type="term" value="F:metal ion binding"/>
    <property type="evidence" value="ECO:0007669"/>
    <property type="project" value="UniProtKB-KW"/>
</dbReference>
<dbReference type="SFLD" id="SFLDG01067">
    <property type="entry name" value="SPASM/twitch_domain_containing"/>
    <property type="match status" value="1"/>
</dbReference>
<name>A0A7W6JNU1_9SPHN</name>
<dbReference type="AlphaFoldDB" id="A0A7W6JNU1"/>
<evidence type="ECO:0000256" key="3">
    <source>
        <dbReference type="ARBA" id="ARBA00022723"/>
    </source>
</evidence>
<dbReference type="PANTHER" id="PTHR11228">
    <property type="entry name" value="RADICAL SAM DOMAIN PROTEIN"/>
    <property type="match status" value="1"/>
</dbReference>
<gene>
    <name evidence="7" type="ORF">GGR46_000343</name>
</gene>
<evidence type="ECO:0000256" key="1">
    <source>
        <dbReference type="ARBA" id="ARBA00001966"/>
    </source>
</evidence>
<keyword evidence="5" id="KW-0411">Iron-sulfur</keyword>
<accession>A0A7W6JNU1</accession>
<evidence type="ECO:0000259" key="6">
    <source>
        <dbReference type="Pfam" id="PF04055"/>
    </source>
</evidence>
<keyword evidence="8" id="KW-1185">Reference proteome</keyword>
<keyword evidence="2" id="KW-0949">S-adenosyl-L-methionine</keyword>
<reference evidence="7 8" key="1">
    <citation type="submission" date="2020-08" db="EMBL/GenBank/DDBJ databases">
        <title>Genomic Encyclopedia of Type Strains, Phase IV (KMG-IV): sequencing the most valuable type-strain genomes for metagenomic binning, comparative biology and taxonomic classification.</title>
        <authorList>
            <person name="Goeker M."/>
        </authorList>
    </citation>
    <scope>NUCLEOTIDE SEQUENCE [LARGE SCALE GENOMIC DNA]</scope>
    <source>
        <strain evidence="7 8">DSM 101806</strain>
    </source>
</reference>
<evidence type="ECO:0000256" key="2">
    <source>
        <dbReference type="ARBA" id="ARBA00022691"/>
    </source>
</evidence>
<keyword evidence="4" id="KW-0408">Iron</keyword>
<dbReference type="Pfam" id="PF04055">
    <property type="entry name" value="Radical_SAM"/>
    <property type="match status" value="1"/>
</dbReference>
<evidence type="ECO:0000256" key="4">
    <source>
        <dbReference type="ARBA" id="ARBA00023004"/>
    </source>
</evidence>
<dbReference type="PANTHER" id="PTHR11228:SF34">
    <property type="entry name" value="TUNGSTEN-CONTAINING ALDEHYDE FERREDOXIN OXIDOREDUCTASE COFACTOR MODIFYING PROTEIN"/>
    <property type="match status" value="1"/>
</dbReference>
<dbReference type="InterPro" id="IPR058240">
    <property type="entry name" value="rSAM_sf"/>
</dbReference>
<evidence type="ECO:0000256" key="5">
    <source>
        <dbReference type="ARBA" id="ARBA00023014"/>
    </source>
</evidence>
<keyword evidence="3" id="KW-0479">Metal-binding</keyword>
<dbReference type="EMBL" id="JACIEH010000001">
    <property type="protein sequence ID" value="MBB4096810.1"/>
    <property type="molecule type" value="Genomic_DNA"/>
</dbReference>
<dbReference type="Proteomes" id="UP000557392">
    <property type="component" value="Unassembled WGS sequence"/>
</dbReference>
<dbReference type="CDD" id="cd01335">
    <property type="entry name" value="Radical_SAM"/>
    <property type="match status" value="1"/>
</dbReference>
<dbReference type="InterPro" id="IPR013785">
    <property type="entry name" value="Aldolase_TIM"/>
</dbReference>
<dbReference type="GO" id="GO:0003824">
    <property type="term" value="F:catalytic activity"/>
    <property type="evidence" value="ECO:0007669"/>
    <property type="project" value="InterPro"/>
</dbReference>
<evidence type="ECO:0000313" key="8">
    <source>
        <dbReference type="Proteomes" id="UP000557392"/>
    </source>
</evidence>
<dbReference type="SUPFAM" id="SSF102114">
    <property type="entry name" value="Radical SAM enzymes"/>
    <property type="match status" value="1"/>
</dbReference>
<comment type="cofactor">
    <cofactor evidence="1">
        <name>[4Fe-4S] cluster</name>
        <dbReference type="ChEBI" id="CHEBI:49883"/>
    </cofactor>
</comment>
<feature type="domain" description="Radical SAM core" evidence="6">
    <location>
        <begin position="25"/>
        <end position="138"/>
    </location>
</feature>
<sequence length="352" mass="37185">MRLSASSLDAAAVHVQNPLKTLVLNVTLQCPLRCAHCCFSSDMFQGGCLSAADVALAITQAAQSPTLEIVCFVGGDPLLHPMLVADGIALAASLGLKTSITTSAFWAKSAEKARAVLAPLRAAGLTDLVISYDDAHAAFVREAYIANALAEARALDIVVRIAVVVETGSKITAASLRTSLGLDDVPSVKVYQTIANSTGRAAEHRNGEDPGTPIHPDAYRGPCQSILNTVEIDSEGGVRPCCGVLPHHDALRVGHIHGQGIVPAMQDAAADPLFRWISLEGPISILAKVTADDPEPIRAETFDGICTACDRLFGNPDLLDRVRAAAEQRRDWLDRTEMLLQRISLASDSAAA</sequence>
<dbReference type="InterPro" id="IPR007197">
    <property type="entry name" value="rSAM"/>
</dbReference>
<dbReference type="InterPro" id="IPR050377">
    <property type="entry name" value="Radical_SAM_PqqE_MftC-like"/>
</dbReference>
<dbReference type="CDD" id="cd21109">
    <property type="entry name" value="SPASM"/>
    <property type="match status" value="1"/>
</dbReference>